<feature type="domain" description="Peptidase M28" evidence="6">
    <location>
        <begin position="9"/>
        <end position="85"/>
    </location>
</feature>
<dbReference type="PANTHER" id="PTHR12147">
    <property type="entry name" value="METALLOPEPTIDASE M28 FAMILY MEMBER"/>
    <property type="match status" value="1"/>
</dbReference>
<keyword evidence="5" id="KW-0812">Transmembrane</keyword>
<dbReference type="Gene3D" id="3.40.630.10">
    <property type="entry name" value="Zn peptidases"/>
    <property type="match status" value="1"/>
</dbReference>
<evidence type="ECO:0000256" key="1">
    <source>
        <dbReference type="ARBA" id="ARBA00001947"/>
    </source>
</evidence>
<dbReference type="AlphaFoldDB" id="B4J731"/>
<evidence type="ECO:0000256" key="3">
    <source>
        <dbReference type="ARBA" id="ARBA00010918"/>
    </source>
</evidence>
<feature type="transmembrane region" description="Helical" evidence="5">
    <location>
        <begin position="301"/>
        <end position="320"/>
    </location>
</feature>
<name>B4J731_DROGR</name>
<evidence type="ECO:0000256" key="4">
    <source>
        <dbReference type="ARBA" id="ARBA00022824"/>
    </source>
</evidence>
<comment type="similarity">
    <text evidence="3">Belongs to the peptidase M28 family.</text>
</comment>
<comment type="cofactor">
    <cofactor evidence="1">
        <name>Zn(2+)</name>
        <dbReference type="ChEBI" id="CHEBI:29105"/>
    </cofactor>
</comment>
<dbReference type="eggNOG" id="KOG2194">
    <property type="taxonomic scope" value="Eukaryota"/>
</dbReference>
<protein>
    <submittedName>
        <fullName evidence="9">GH20686</fullName>
    </submittedName>
</protein>
<evidence type="ECO:0000259" key="6">
    <source>
        <dbReference type="Pfam" id="PF04389"/>
    </source>
</evidence>
<dbReference type="GO" id="GO:0005789">
    <property type="term" value="C:endoplasmic reticulum membrane"/>
    <property type="evidence" value="ECO:0007669"/>
    <property type="project" value="UniProtKB-SubCell"/>
</dbReference>
<evidence type="ECO:0000256" key="2">
    <source>
        <dbReference type="ARBA" id="ARBA00004477"/>
    </source>
</evidence>
<sequence length="617" mass="69494">MSDKEKLYYKKYIKYPFATTAGEEIFQAGFIPSNSDFQQFTNYGNIPGLDMAQIINGFVYHTKYDTIDVIPRESMQNTGDNILSLVRGLSNATELQDIQAHKGGHGVFFDFLGIYFIHYSEATGILLNYSAAGAAFILIYVSLWRMADVSHVSICHVARWLILVLVIQIISFVLGLALPLVVAQVFDNLGLSLTYYSTPLLVIGLYVCPSLIGLSLPTTIYYSLQRNDKISNAYHIHLALHTQAVILALLTIGLTMFGLRSTYIFVIPLIFYVLSLTLNLLTTLHDRGYAWAGLVKAGQIIPFLCSSYVAYLFIVILTPMGGRGGSSANQDLYIALLAALGTILSFGFLIPLINTFRRPSFVLLSLLAITALSMYLASSTQLGFPYRPKTSGQRVAYLQVRNMFYEYDGTRSKDESGYLFNFQDRREEKPFVGTKVNLTGLVDIKSQCETHMMCGMPLFDYRYVGNRLQSKWLPRSEPIVPPGLTTLKVLNKSIVNSTTVRFEFELTGPSHMSLFIQPYEDVKMSNWSFSLTYLNNPPPKPLSYHVYIGFGIDSSPLKFWLEFSKWNGDFKVPLFQMGVSGHYIGDEGDEQSQKFKSSFPSYSIVATWPSVYMRYIF</sequence>
<evidence type="ECO:0000259" key="7">
    <source>
        <dbReference type="Pfam" id="PF22248"/>
    </source>
</evidence>
<feature type="transmembrane region" description="Helical" evidence="5">
    <location>
        <begin position="332"/>
        <end position="353"/>
    </location>
</feature>
<dbReference type="SUPFAM" id="SSF53187">
    <property type="entry name" value="Zn-dependent exopeptidases"/>
    <property type="match status" value="1"/>
</dbReference>
<feature type="domain" description="Endoplasmic reticulum metallopeptidase 1/1-A TM" evidence="8">
    <location>
        <begin position="161"/>
        <end position="376"/>
    </location>
</feature>
<feature type="transmembrane region" description="Helical" evidence="5">
    <location>
        <begin position="236"/>
        <end position="257"/>
    </location>
</feature>
<dbReference type="InterPro" id="IPR045175">
    <property type="entry name" value="M28_fam"/>
</dbReference>
<dbReference type="GO" id="GO:0006508">
    <property type="term" value="P:proteolysis"/>
    <property type="evidence" value="ECO:0007669"/>
    <property type="project" value="InterPro"/>
</dbReference>
<evidence type="ECO:0000256" key="5">
    <source>
        <dbReference type="SAM" id="Phobius"/>
    </source>
</evidence>
<dbReference type="Pfam" id="PF04389">
    <property type="entry name" value="Peptidase_M28"/>
    <property type="match status" value="1"/>
</dbReference>
<dbReference type="InterPro" id="IPR007484">
    <property type="entry name" value="Peptidase_M28"/>
</dbReference>
<dbReference type="PhylomeDB" id="B4J731"/>
<dbReference type="InterPro" id="IPR053974">
    <property type="entry name" value="ERMP1_1-A_TM"/>
</dbReference>
<organism evidence="10">
    <name type="scientific">Drosophila grimshawi</name>
    <name type="common">Hawaiian fruit fly</name>
    <name type="synonym">Idiomyia grimshawi</name>
    <dbReference type="NCBI Taxonomy" id="7222"/>
    <lineage>
        <taxon>Eukaryota</taxon>
        <taxon>Metazoa</taxon>
        <taxon>Ecdysozoa</taxon>
        <taxon>Arthropoda</taxon>
        <taxon>Hexapoda</taxon>
        <taxon>Insecta</taxon>
        <taxon>Pterygota</taxon>
        <taxon>Neoptera</taxon>
        <taxon>Endopterygota</taxon>
        <taxon>Diptera</taxon>
        <taxon>Brachycera</taxon>
        <taxon>Muscomorpha</taxon>
        <taxon>Ephydroidea</taxon>
        <taxon>Drosophilidae</taxon>
        <taxon>Drosophila</taxon>
        <taxon>Hawaiian Drosophila</taxon>
    </lineage>
</organism>
<feature type="transmembrane region" description="Helical" evidence="5">
    <location>
        <begin position="200"/>
        <end position="224"/>
    </location>
</feature>
<dbReference type="OMA" id="TRESHMF"/>
<evidence type="ECO:0000313" key="9">
    <source>
        <dbReference type="EMBL" id="EDW01019.1"/>
    </source>
</evidence>
<feature type="domain" description="Endoplasmic reticulum metallopeptidase 1-like C-terminal" evidence="7">
    <location>
        <begin position="392"/>
        <end position="615"/>
    </location>
</feature>
<dbReference type="InterPro" id="IPR053973">
    <property type="entry name" value="ERMP1-like_C"/>
</dbReference>
<feature type="transmembrane region" description="Helical" evidence="5">
    <location>
        <begin position="360"/>
        <end position="378"/>
    </location>
</feature>
<gene>
    <name evidence="9" type="primary">Dgri\GH20686</name>
    <name evidence="9" type="ORF">Dgri_GH20686</name>
</gene>
<dbReference type="HOGENOM" id="CLU_007536_2_1_1"/>
<keyword evidence="4" id="KW-0256">Endoplasmic reticulum</keyword>
<comment type="subcellular location">
    <subcellularLocation>
        <location evidence="2">Endoplasmic reticulum membrane</location>
        <topology evidence="2">Multi-pass membrane protein</topology>
    </subcellularLocation>
</comment>
<feature type="transmembrane region" description="Helical" evidence="5">
    <location>
        <begin position="157"/>
        <end position="180"/>
    </location>
</feature>
<dbReference type="OrthoDB" id="76293at2759"/>
<keyword evidence="5" id="KW-1133">Transmembrane helix</keyword>
<dbReference type="InParanoid" id="B4J731"/>
<dbReference type="Pfam" id="PF22249">
    <property type="entry name" value="ERMP1-TM"/>
    <property type="match status" value="1"/>
</dbReference>
<evidence type="ECO:0000313" key="10">
    <source>
        <dbReference type="Proteomes" id="UP000001070"/>
    </source>
</evidence>
<reference evidence="9 10" key="1">
    <citation type="journal article" date="2007" name="Nature">
        <title>Evolution of genes and genomes on the Drosophila phylogeny.</title>
        <authorList>
            <consortium name="Drosophila 12 Genomes Consortium"/>
            <person name="Clark A.G."/>
            <person name="Eisen M.B."/>
            <person name="Smith D.R."/>
            <person name="Bergman C.M."/>
            <person name="Oliver B."/>
            <person name="Markow T.A."/>
            <person name="Kaufman T.C."/>
            <person name="Kellis M."/>
            <person name="Gelbart W."/>
            <person name="Iyer V.N."/>
            <person name="Pollard D.A."/>
            <person name="Sackton T.B."/>
            <person name="Larracuente A.M."/>
            <person name="Singh N.D."/>
            <person name="Abad J.P."/>
            <person name="Abt D.N."/>
            <person name="Adryan B."/>
            <person name="Aguade M."/>
            <person name="Akashi H."/>
            <person name="Anderson W.W."/>
            <person name="Aquadro C.F."/>
            <person name="Ardell D.H."/>
            <person name="Arguello R."/>
            <person name="Artieri C.G."/>
            <person name="Barbash D.A."/>
            <person name="Barker D."/>
            <person name="Barsanti P."/>
            <person name="Batterham P."/>
            <person name="Batzoglou S."/>
            <person name="Begun D."/>
            <person name="Bhutkar A."/>
            <person name="Blanco E."/>
            <person name="Bosak S.A."/>
            <person name="Bradley R.K."/>
            <person name="Brand A.D."/>
            <person name="Brent M.R."/>
            <person name="Brooks A.N."/>
            <person name="Brown R.H."/>
            <person name="Butlin R.K."/>
            <person name="Caggese C."/>
            <person name="Calvi B.R."/>
            <person name="Bernardo de Carvalho A."/>
            <person name="Caspi A."/>
            <person name="Castrezana S."/>
            <person name="Celniker S.E."/>
            <person name="Chang J.L."/>
            <person name="Chapple C."/>
            <person name="Chatterji S."/>
            <person name="Chinwalla A."/>
            <person name="Civetta A."/>
            <person name="Clifton S.W."/>
            <person name="Comeron J.M."/>
            <person name="Costello J.C."/>
            <person name="Coyne J.A."/>
            <person name="Daub J."/>
            <person name="David R.G."/>
            <person name="Delcher A.L."/>
            <person name="Delehaunty K."/>
            <person name="Do C.B."/>
            <person name="Ebling H."/>
            <person name="Edwards K."/>
            <person name="Eickbush T."/>
            <person name="Evans J.D."/>
            <person name="Filipski A."/>
            <person name="Findeiss S."/>
            <person name="Freyhult E."/>
            <person name="Fulton L."/>
            <person name="Fulton R."/>
            <person name="Garcia A.C."/>
            <person name="Gardiner A."/>
            <person name="Garfield D.A."/>
            <person name="Garvin B.E."/>
            <person name="Gibson G."/>
            <person name="Gilbert D."/>
            <person name="Gnerre S."/>
            <person name="Godfrey J."/>
            <person name="Good R."/>
            <person name="Gotea V."/>
            <person name="Gravely B."/>
            <person name="Greenberg A.J."/>
            <person name="Griffiths-Jones S."/>
            <person name="Gross S."/>
            <person name="Guigo R."/>
            <person name="Gustafson E.A."/>
            <person name="Haerty W."/>
            <person name="Hahn M.W."/>
            <person name="Halligan D.L."/>
            <person name="Halpern A.L."/>
            <person name="Halter G.M."/>
            <person name="Han M.V."/>
            <person name="Heger A."/>
            <person name="Hillier L."/>
            <person name="Hinrichs A.S."/>
            <person name="Holmes I."/>
            <person name="Hoskins R.A."/>
            <person name="Hubisz M.J."/>
            <person name="Hultmark D."/>
            <person name="Huntley M.A."/>
            <person name="Jaffe D.B."/>
            <person name="Jagadeeshan S."/>
            <person name="Jeck W.R."/>
            <person name="Johnson J."/>
            <person name="Jones C.D."/>
            <person name="Jordan W.C."/>
            <person name="Karpen G.H."/>
            <person name="Kataoka E."/>
            <person name="Keightley P.D."/>
            <person name="Kheradpour P."/>
            <person name="Kirkness E.F."/>
            <person name="Koerich L.B."/>
            <person name="Kristiansen K."/>
            <person name="Kudrna D."/>
            <person name="Kulathinal R.J."/>
            <person name="Kumar S."/>
            <person name="Kwok R."/>
            <person name="Lander E."/>
            <person name="Langley C.H."/>
            <person name="Lapoint R."/>
            <person name="Lazzaro B.P."/>
            <person name="Lee S.J."/>
            <person name="Levesque L."/>
            <person name="Li R."/>
            <person name="Lin C.F."/>
            <person name="Lin M.F."/>
            <person name="Lindblad-Toh K."/>
            <person name="Llopart A."/>
            <person name="Long M."/>
            <person name="Low L."/>
            <person name="Lozovsky E."/>
            <person name="Lu J."/>
            <person name="Luo M."/>
            <person name="Machado C.A."/>
            <person name="Makalowski W."/>
            <person name="Marzo M."/>
            <person name="Matsuda M."/>
            <person name="Matzkin L."/>
            <person name="McAllister B."/>
            <person name="McBride C.S."/>
            <person name="McKernan B."/>
            <person name="McKernan K."/>
            <person name="Mendez-Lago M."/>
            <person name="Minx P."/>
            <person name="Mollenhauer M.U."/>
            <person name="Montooth K."/>
            <person name="Mount S.M."/>
            <person name="Mu X."/>
            <person name="Myers E."/>
            <person name="Negre B."/>
            <person name="Newfeld S."/>
            <person name="Nielsen R."/>
            <person name="Noor M.A."/>
            <person name="O'Grady P."/>
            <person name="Pachter L."/>
            <person name="Papaceit M."/>
            <person name="Parisi M.J."/>
            <person name="Parisi M."/>
            <person name="Parts L."/>
            <person name="Pedersen J.S."/>
            <person name="Pesole G."/>
            <person name="Phillippy A.M."/>
            <person name="Ponting C.P."/>
            <person name="Pop M."/>
            <person name="Porcelli D."/>
            <person name="Powell J.R."/>
            <person name="Prohaska S."/>
            <person name="Pruitt K."/>
            <person name="Puig M."/>
            <person name="Quesneville H."/>
            <person name="Ram K.R."/>
            <person name="Rand D."/>
            <person name="Rasmussen M.D."/>
            <person name="Reed L.K."/>
            <person name="Reenan R."/>
            <person name="Reily A."/>
            <person name="Remington K.A."/>
            <person name="Rieger T.T."/>
            <person name="Ritchie M.G."/>
            <person name="Robin C."/>
            <person name="Rogers Y.H."/>
            <person name="Rohde C."/>
            <person name="Rozas J."/>
            <person name="Rubenfield M.J."/>
            <person name="Ruiz A."/>
            <person name="Russo S."/>
            <person name="Salzberg S.L."/>
            <person name="Sanchez-Gracia A."/>
            <person name="Saranga D.J."/>
            <person name="Sato H."/>
            <person name="Schaeffer S.W."/>
            <person name="Schatz M.C."/>
            <person name="Schlenke T."/>
            <person name="Schwartz R."/>
            <person name="Segarra C."/>
            <person name="Singh R.S."/>
            <person name="Sirot L."/>
            <person name="Sirota M."/>
            <person name="Sisneros N.B."/>
            <person name="Smith C.D."/>
            <person name="Smith T.F."/>
            <person name="Spieth J."/>
            <person name="Stage D.E."/>
            <person name="Stark A."/>
            <person name="Stephan W."/>
            <person name="Strausberg R.L."/>
            <person name="Strempel S."/>
            <person name="Sturgill D."/>
            <person name="Sutton G."/>
            <person name="Sutton G.G."/>
            <person name="Tao W."/>
            <person name="Teichmann S."/>
            <person name="Tobari Y.N."/>
            <person name="Tomimura Y."/>
            <person name="Tsolas J.M."/>
            <person name="Valente V.L."/>
            <person name="Venter E."/>
            <person name="Venter J.C."/>
            <person name="Vicario S."/>
            <person name="Vieira F.G."/>
            <person name="Vilella A.J."/>
            <person name="Villasante A."/>
            <person name="Walenz B."/>
            <person name="Wang J."/>
            <person name="Wasserman M."/>
            <person name="Watts T."/>
            <person name="Wilson D."/>
            <person name="Wilson R.K."/>
            <person name="Wing R.A."/>
            <person name="Wolfner M.F."/>
            <person name="Wong A."/>
            <person name="Wong G.K."/>
            <person name="Wu C.I."/>
            <person name="Wu G."/>
            <person name="Yamamoto D."/>
            <person name="Yang H.P."/>
            <person name="Yang S.P."/>
            <person name="Yorke J.A."/>
            <person name="Yoshida K."/>
            <person name="Zdobnov E."/>
            <person name="Zhang P."/>
            <person name="Zhang Y."/>
            <person name="Zimin A.V."/>
            <person name="Baldwin J."/>
            <person name="Abdouelleil A."/>
            <person name="Abdulkadir J."/>
            <person name="Abebe A."/>
            <person name="Abera B."/>
            <person name="Abreu J."/>
            <person name="Acer S.C."/>
            <person name="Aftuck L."/>
            <person name="Alexander A."/>
            <person name="An P."/>
            <person name="Anderson E."/>
            <person name="Anderson S."/>
            <person name="Arachi H."/>
            <person name="Azer M."/>
            <person name="Bachantsang P."/>
            <person name="Barry A."/>
            <person name="Bayul T."/>
            <person name="Berlin A."/>
            <person name="Bessette D."/>
            <person name="Bloom T."/>
            <person name="Blye J."/>
            <person name="Boguslavskiy L."/>
            <person name="Bonnet C."/>
            <person name="Boukhgalter B."/>
            <person name="Bourzgui I."/>
            <person name="Brown A."/>
            <person name="Cahill P."/>
            <person name="Channer S."/>
            <person name="Cheshatsang Y."/>
            <person name="Chuda L."/>
            <person name="Citroen M."/>
            <person name="Collymore A."/>
            <person name="Cooke P."/>
            <person name="Costello M."/>
            <person name="D'Aco K."/>
            <person name="Daza R."/>
            <person name="De Haan G."/>
            <person name="DeGray S."/>
            <person name="DeMaso C."/>
            <person name="Dhargay N."/>
            <person name="Dooley K."/>
            <person name="Dooley E."/>
            <person name="Doricent M."/>
            <person name="Dorje P."/>
            <person name="Dorjee K."/>
            <person name="Dupes A."/>
            <person name="Elong R."/>
            <person name="Falk J."/>
            <person name="Farina A."/>
            <person name="Faro S."/>
            <person name="Ferguson D."/>
            <person name="Fisher S."/>
            <person name="Foley C.D."/>
            <person name="Franke A."/>
            <person name="Friedrich D."/>
            <person name="Gadbois L."/>
            <person name="Gearin G."/>
            <person name="Gearin C.R."/>
            <person name="Giannoukos G."/>
            <person name="Goode T."/>
            <person name="Graham J."/>
            <person name="Grandbois E."/>
            <person name="Grewal S."/>
            <person name="Gyaltsen K."/>
            <person name="Hafez N."/>
            <person name="Hagos B."/>
            <person name="Hall J."/>
            <person name="Henson C."/>
            <person name="Hollinger A."/>
            <person name="Honan T."/>
            <person name="Huard M.D."/>
            <person name="Hughes L."/>
            <person name="Hurhula B."/>
            <person name="Husby M.E."/>
            <person name="Kamat A."/>
            <person name="Kanga B."/>
            <person name="Kashin S."/>
            <person name="Khazanovich D."/>
            <person name="Kisner P."/>
            <person name="Lance K."/>
            <person name="Lara M."/>
            <person name="Lee W."/>
            <person name="Lennon N."/>
            <person name="Letendre F."/>
            <person name="LeVine R."/>
            <person name="Lipovsky A."/>
            <person name="Liu X."/>
            <person name="Liu J."/>
            <person name="Liu S."/>
            <person name="Lokyitsang T."/>
            <person name="Lokyitsang Y."/>
            <person name="Lubonja R."/>
            <person name="Lui A."/>
            <person name="MacDonald P."/>
            <person name="Magnisalis V."/>
            <person name="Maru K."/>
            <person name="Matthews C."/>
            <person name="McCusker W."/>
            <person name="McDonough S."/>
            <person name="Mehta T."/>
            <person name="Meldrim J."/>
            <person name="Meneus L."/>
            <person name="Mihai O."/>
            <person name="Mihalev A."/>
            <person name="Mihova T."/>
            <person name="Mittelman R."/>
            <person name="Mlenga V."/>
            <person name="Montmayeur A."/>
            <person name="Mulrain L."/>
            <person name="Navidi A."/>
            <person name="Naylor J."/>
            <person name="Negash T."/>
            <person name="Nguyen T."/>
            <person name="Nguyen N."/>
            <person name="Nicol R."/>
            <person name="Norbu C."/>
            <person name="Norbu N."/>
            <person name="Novod N."/>
            <person name="O'Neill B."/>
            <person name="Osman S."/>
            <person name="Markiewicz E."/>
            <person name="Oyono O.L."/>
            <person name="Patti C."/>
            <person name="Phunkhang P."/>
            <person name="Pierre F."/>
            <person name="Priest M."/>
            <person name="Raghuraman S."/>
            <person name="Rege F."/>
            <person name="Reyes R."/>
            <person name="Rise C."/>
            <person name="Rogov P."/>
            <person name="Ross K."/>
            <person name="Ryan E."/>
            <person name="Settipalli S."/>
            <person name="Shea T."/>
            <person name="Sherpa N."/>
            <person name="Shi L."/>
            <person name="Shih D."/>
            <person name="Sparrow T."/>
            <person name="Spaulding J."/>
            <person name="Stalker J."/>
            <person name="Stange-Thomann N."/>
            <person name="Stavropoulos S."/>
            <person name="Stone C."/>
            <person name="Strader C."/>
            <person name="Tesfaye S."/>
            <person name="Thomson T."/>
            <person name="Thoulutsang Y."/>
            <person name="Thoulutsang D."/>
            <person name="Topham K."/>
            <person name="Topping I."/>
            <person name="Tsamla T."/>
            <person name="Vassiliev H."/>
            <person name="Vo A."/>
            <person name="Wangchuk T."/>
            <person name="Wangdi T."/>
            <person name="Weiand M."/>
            <person name="Wilkinson J."/>
            <person name="Wilson A."/>
            <person name="Yadav S."/>
            <person name="Young G."/>
            <person name="Yu Q."/>
            <person name="Zembek L."/>
            <person name="Zhong D."/>
            <person name="Zimmer A."/>
            <person name="Zwirko Z."/>
            <person name="Jaffe D.B."/>
            <person name="Alvarez P."/>
            <person name="Brockman W."/>
            <person name="Butler J."/>
            <person name="Chin C."/>
            <person name="Gnerre S."/>
            <person name="Grabherr M."/>
            <person name="Kleber M."/>
            <person name="Mauceli E."/>
            <person name="MacCallum I."/>
        </authorList>
    </citation>
    <scope>NUCLEOTIDE SEQUENCE [LARGE SCALE GENOMIC DNA]</scope>
    <source>
        <strain evidence="10">Tucson 15287-2541.00</strain>
    </source>
</reference>
<dbReference type="Pfam" id="PF22248">
    <property type="entry name" value="ERMP1_C"/>
    <property type="match status" value="1"/>
</dbReference>
<dbReference type="Proteomes" id="UP000001070">
    <property type="component" value="Unassembled WGS sequence"/>
</dbReference>
<accession>B4J731</accession>
<feature type="transmembrane region" description="Helical" evidence="5">
    <location>
        <begin position="263"/>
        <end position="281"/>
    </location>
</feature>
<dbReference type="EMBL" id="CH916367">
    <property type="protein sequence ID" value="EDW01019.1"/>
    <property type="molecule type" value="Genomic_DNA"/>
</dbReference>
<keyword evidence="5" id="KW-0472">Membrane</keyword>
<evidence type="ECO:0000259" key="8">
    <source>
        <dbReference type="Pfam" id="PF22249"/>
    </source>
</evidence>
<keyword evidence="10" id="KW-1185">Reference proteome</keyword>
<feature type="transmembrane region" description="Helical" evidence="5">
    <location>
        <begin position="126"/>
        <end position="145"/>
    </location>
</feature>
<proteinExistence type="inferred from homology"/>
<dbReference type="GO" id="GO:0008235">
    <property type="term" value="F:metalloexopeptidase activity"/>
    <property type="evidence" value="ECO:0007669"/>
    <property type="project" value="InterPro"/>
</dbReference>
<dbReference type="PANTHER" id="PTHR12147:SF22">
    <property type="entry name" value="ENDOPLASMIC RETICULUM METALLOPEPTIDASE 1"/>
    <property type="match status" value="1"/>
</dbReference>